<dbReference type="RefSeq" id="WP_008655274.1">
    <property type="nucleotide sequence ID" value="NZ_ANMO01000090.1"/>
</dbReference>
<dbReference type="EMBL" id="ANMO01000090">
    <property type="protein sequence ID" value="EMB17689.1"/>
    <property type="molecule type" value="Genomic_DNA"/>
</dbReference>
<comment type="caution">
    <text evidence="2">The sequence shown here is derived from an EMBL/GenBank/DDBJ whole genome shotgun (WGS) entry which is preliminary data.</text>
</comment>
<evidence type="ECO:0000313" key="2">
    <source>
        <dbReference type="EMBL" id="EMB17689.1"/>
    </source>
</evidence>
<dbReference type="Proteomes" id="UP000011529">
    <property type="component" value="Unassembled WGS sequence"/>
</dbReference>
<reference evidence="2" key="1">
    <citation type="submission" date="2012-11" db="EMBL/GenBank/DDBJ databases">
        <title>Permanent draft genomes of Rhodopirellula europaea strain SH398 and 6C.</title>
        <authorList>
            <person name="Richter M."/>
            <person name="Richter-Heitmann T."/>
            <person name="Frank C."/>
            <person name="Harder J."/>
            <person name="Glockner F.O."/>
        </authorList>
    </citation>
    <scope>NUCLEOTIDE SEQUENCE</scope>
    <source>
        <strain evidence="2">6C</strain>
    </source>
</reference>
<keyword evidence="3" id="KW-1185">Reference proteome</keyword>
<dbReference type="AlphaFoldDB" id="M2B656"/>
<accession>M2B656</accession>
<gene>
    <name evidence="2" type="ORF">RE6C_01551</name>
</gene>
<evidence type="ECO:0000256" key="1">
    <source>
        <dbReference type="SAM" id="MobiDB-lite"/>
    </source>
</evidence>
<organism evidence="2 3">
    <name type="scientific">Rhodopirellula europaea 6C</name>
    <dbReference type="NCBI Taxonomy" id="1263867"/>
    <lineage>
        <taxon>Bacteria</taxon>
        <taxon>Pseudomonadati</taxon>
        <taxon>Planctomycetota</taxon>
        <taxon>Planctomycetia</taxon>
        <taxon>Pirellulales</taxon>
        <taxon>Pirellulaceae</taxon>
        <taxon>Rhodopirellula</taxon>
    </lineage>
</organism>
<sequence length="191" mass="20299">MRKRIPLAVGGGIALLIASQFLDFGLGFRSGESPSVSTNPDGSSAILDAIVASEEDTSEETETNSETETPLPVVTPEIVDVLIDGESYLVVTNANQPEQREALALEALLSAVQAAPGDSSGIKVRISRTPSAIAMAEEFLLEQLRQFGLDEDEIDRRRQLVELPADEATEDASEPSPLVPSNETSPPAETP</sequence>
<feature type="compositionally biased region" description="Acidic residues" evidence="1">
    <location>
        <begin position="164"/>
        <end position="173"/>
    </location>
</feature>
<reference evidence="2" key="2">
    <citation type="journal article" date="2013" name="Mar. Genomics">
        <title>Expression of sulfatases in Rhodopirellula baltica and the diversity of sulfatases in the genus Rhodopirellula.</title>
        <authorList>
            <person name="Wegner C.E."/>
            <person name="Richter-Heitmann T."/>
            <person name="Klindworth A."/>
            <person name="Klockow C."/>
            <person name="Richter M."/>
            <person name="Achstetter T."/>
            <person name="Glockner F.O."/>
            <person name="Harder J."/>
        </authorList>
    </citation>
    <scope>NUCLEOTIDE SEQUENCE [LARGE SCALE GENOMIC DNA]</scope>
    <source>
        <strain evidence="2">6C</strain>
    </source>
</reference>
<dbReference type="PATRIC" id="fig|1263867.3.peg.1639"/>
<proteinExistence type="predicted"/>
<feature type="compositionally biased region" description="Polar residues" evidence="1">
    <location>
        <begin position="179"/>
        <end position="191"/>
    </location>
</feature>
<protein>
    <submittedName>
        <fullName evidence="2">Uncharacterized protein</fullName>
    </submittedName>
</protein>
<feature type="region of interest" description="Disordered" evidence="1">
    <location>
        <begin position="158"/>
        <end position="191"/>
    </location>
</feature>
<evidence type="ECO:0000313" key="3">
    <source>
        <dbReference type="Proteomes" id="UP000011529"/>
    </source>
</evidence>
<name>M2B656_9BACT</name>